<evidence type="ECO:0000256" key="3">
    <source>
        <dbReference type="ARBA" id="ARBA00002933"/>
    </source>
</evidence>
<evidence type="ECO:0000256" key="8">
    <source>
        <dbReference type="ARBA" id="ARBA00022723"/>
    </source>
</evidence>
<protein>
    <recommendedName>
        <fullName evidence="6">Adenine DNA glycosylase</fullName>
        <ecNumber evidence="5">3.2.2.31</ecNumber>
    </recommendedName>
</protein>
<dbReference type="NCBIfam" id="TIGR01084">
    <property type="entry name" value="mutY"/>
    <property type="match status" value="1"/>
</dbReference>
<evidence type="ECO:0000259" key="15">
    <source>
        <dbReference type="PROSITE" id="PS51462"/>
    </source>
</evidence>
<dbReference type="CDD" id="cd03425">
    <property type="entry name" value="NUDIX_MutT_NudA_like"/>
    <property type="match status" value="1"/>
</dbReference>
<evidence type="ECO:0000256" key="12">
    <source>
        <dbReference type="ARBA" id="ARBA00023014"/>
    </source>
</evidence>
<dbReference type="Gene3D" id="1.10.1670.10">
    <property type="entry name" value="Helix-hairpin-Helix base-excision DNA repair enzymes (C-terminal)"/>
    <property type="match status" value="1"/>
</dbReference>
<dbReference type="InterPro" id="IPR000445">
    <property type="entry name" value="HhH_motif"/>
</dbReference>
<dbReference type="CDD" id="cd00056">
    <property type="entry name" value="ENDO3c"/>
    <property type="match status" value="1"/>
</dbReference>
<dbReference type="PANTHER" id="PTHR42944">
    <property type="entry name" value="ADENINE DNA GLYCOSYLASE"/>
    <property type="match status" value="1"/>
</dbReference>
<evidence type="ECO:0000256" key="13">
    <source>
        <dbReference type="ARBA" id="ARBA00023204"/>
    </source>
</evidence>
<proteinExistence type="inferred from homology"/>
<keyword evidence="11" id="KW-0408">Iron</keyword>
<dbReference type="InterPro" id="IPR005760">
    <property type="entry name" value="A/G_AdeGlyc_MutY"/>
</dbReference>
<keyword evidence="13" id="KW-0234">DNA repair</keyword>
<evidence type="ECO:0000256" key="7">
    <source>
        <dbReference type="ARBA" id="ARBA00022485"/>
    </source>
</evidence>
<evidence type="ECO:0000256" key="1">
    <source>
        <dbReference type="ARBA" id="ARBA00000843"/>
    </source>
</evidence>
<dbReference type="SUPFAM" id="SSF55811">
    <property type="entry name" value="Nudix"/>
    <property type="match status" value="1"/>
</dbReference>
<dbReference type="SMART" id="SM00525">
    <property type="entry name" value="FES"/>
    <property type="match status" value="1"/>
</dbReference>
<dbReference type="InterPro" id="IPR020084">
    <property type="entry name" value="NUDIX_hydrolase_CS"/>
</dbReference>
<dbReference type="InterPro" id="IPR000086">
    <property type="entry name" value="NUDIX_hydrolase_dom"/>
</dbReference>
<gene>
    <name evidence="16" type="primary">mutY</name>
    <name evidence="16" type="ORF">ENT17_08360</name>
</gene>
<dbReference type="PROSITE" id="PS00893">
    <property type="entry name" value="NUDIX_BOX"/>
    <property type="match status" value="1"/>
</dbReference>
<dbReference type="EC" id="3.2.2.31" evidence="5"/>
<dbReference type="SUPFAM" id="SSF48150">
    <property type="entry name" value="DNA-glycosylase"/>
    <property type="match status" value="1"/>
</dbReference>
<reference evidence="16" key="1">
    <citation type="journal article" date="2020" name="mSystems">
        <title>Genome- and Community-Level Interaction Insights into Carbon Utilization and Element Cycling Functions of Hydrothermarchaeota in Hydrothermal Sediment.</title>
        <authorList>
            <person name="Zhou Z."/>
            <person name="Liu Y."/>
            <person name="Xu W."/>
            <person name="Pan J."/>
            <person name="Luo Z.H."/>
            <person name="Li M."/>
        </authorList>
    </citation>
    <scope>NUCLEOTIDE SEQUENCE [LARGE SCALE GENOMIC DNA]</scope>
    <source>
        <strain evidence="16">SpSt-556</strain>
    </source>
</reference>
<dbReference type="SMART" id="SM00478">
    <property type="entry name" value="ENDO3c"/>
    <property type="match status" value="1"/>
</dbReference>
<dbReference type="InterPro" id="IPR044298">
    <property type="entry name" value="MIG/MutY"/>
</dbReference>
<keyword evidence="10" id="KW-0378">Hydrolase</keyword>
<dbReference type="GO" id="GO:0051539">
    <property type="term" value="F:4 iron, 4 sulfur cluster binding"/>
    <property type="evidence" value="ECO:0007669"/>
    <property type="project" value="UniProtKB-KW"/>
</dbReference>
<dbReference type="EMBL" id="DSXR01000083">
    <property type="protein sequence ID" value="HGS87620.1"/>
    <property type="molecule type" value="Genomic_DNA"/>
</dbReference>
<evidence type="ECO:0000256" key="6">
    <source>
        <dbReference type="ARBA" id="ARBA00022023"/>
    </source>
</evidence>
<comment type="similarity">
    <text evidence="4">Belongs to the Nth/MutY family.</text>
</comment>
<dbReference type="GO" id="GO:0032357">
    <property type="term" value="F:oxidized purine DNA binding"/>
    <property type="evidence" value="ECO:0007669"/>
    <property type="project" value="TreeGrafter"/>
</dbReference>
<comment type="caution">
    <text evidence="16">The sequence shown here is derived from an EMBL/GenBank/DDBJ whole genome shotgun (WGS) entry which is preliminary data.</text>
</comment>
<dbReference type="GO" id="GO:0046872">
    <property type="term" value="F:metal ion binding"/>
    <property type="evidence" value="ECO:0007669"/>
    <property type="project" value="UniProtKB-KW"/>
</dbReference>
<evidence type="ECO:0000256" key="4">
    <source>
        <dbReference type="ARBA" id="ARBA00008343"/>
    </source>
</evidence>
<dbReference type="InterPro" id="IPR015797">
    <property type="entry name" value="NUDIX_hydrolase-like_dom_sf"/>
</dbReference>
<dbReference type="InterPro" id="IPR004036">
    <property type="entry name" value="Endonuclease-III-like_CS2"/>
</dbReference>
<dbReference type="GO" id="GO:0006284">
    <property type="term" value="P:base-excision repair"/>
    <property type="evidence" value="ECO:0007669"/>
    <property type="project" value="InterPro"/>
</dbReference>
<dbReference type="GO" id="GO:0034039">
    <property type="term" value="F:8-oxo-7,8-dihydroguanine DNA N-glycosylase activity"/>
    <property type="evidence" value="ECO:0007669"/>
    <property type="project" value="TreeGrafter"/>
</dbReference>
<dbReference type="InterPro" id="IPR029119">
    <property type="entry name" value="MutY_C"/>
</dbReference>
<evidence type="ECO:0000256" key="11">
    <source>
        <dbReference type="ARBA" id="ARBA00023004"/>
    </source>
</evidence>
<dbReference type="InterPro" id="IPR003265">
    <property type="entry name" value="HhH-GPD_domain"/>
</dbReference>
<dbReference type="PRINTS" id="PR00502">
    <property type="entry name" value="NUDIXFAMILY"/>
</dbReference>
<dbReference type="InterPro" id="IPR003651">
    <property type="entry name" value="Endonuclease3_FeS-loop_motif"/>
</dbReference>
<evidence type="ECO:0000256" key="9">
    <source>
        <dbReference type="ARBA" id="ARBA00022763"/>
    </source>
</evidence>
<dbReference type="InterPro" id="IPR020476">
    <property type="entry name" value="Nudix_hydrolase"/>
</dbReference>
<dbReference type="Pfam" id="PF00633">
    <property type="entry name" value="HHH"/>
    <property type="match status" value="1"/>
</dbReference>
<dbReference type="GO" id="GO:0035485">
    <property type="term" value="F:adenine/guanine mispair binding"/>
    <property type="evidence" value="ECO:0007669"/>
    <property type="project" value="TreeGrafter"/>
</dbReference>
<evidence type="ECO:0000256" key="2">
    <source>
        <dbReference type="ARBA" id="ARBA00001966"/>
    </source>
</evidence>
<dbReference type="FunFam" id="1.10.340.30:FF:000002">
    <property type="entry name" value="Adenine DNA glycosylase"/>
    <property type="match status" value="1"/>
</dbReference>
<dbReference type="Gene3D" id="1.10.340.30">
    <property type="entry name" value="Hypothetical protein, domain 2"/>
    <property type="match status" value="1"/>
</dbReference>
<dbReference type="Pfam" id="PF14815">
    <property type="entry name" value="NUDIX_4"/>
    <property type="match status" value="1"/>
</dbReference>
<name>A0A7C4L072_9CHLR</name>
<evidence type="ECO:0000256" key="10">
    <source>
        <dbReference type="ARBA" id="ARBA00022801"/>
    </source>
</evidence>
<comment type="cofactor">
    <cofactor evidence="2">
        <name>[4Fe-4S] cluster</name>
        <dbReference type="ChEBI" id="CHEBI:49883"/>
    </cofactor>
</comment>
<dbReference type="GO" id="GO:0000701">
    <property type="term" value="F:purine-specific mismatch base pair DNA N-glycosylase activity"/>
    <property type="evidence" value="ECO:0007669"/>
    <property type="project" value="UniProtKB-EC"/>
</dbReference>
<comment type="function">
    <text evidence="3">Adenine glycosylase active on G-A mispairs. MutY also corrects error-prone DNA synthesis past GO lesions which are due to the oxidatively damaged form of guanine: 7,8-dihydro-8-oxoguanine (8-oxo-dGTP).</text>
</comment>
<dbReference type="Pfam" id="PF00730">
    <property type="entry name" value="HhH-GPD"/>
    <property type="match status" value="1"/>
</dbReference>
<keyword evidence="8" id="KW-0479">Metal-binding</keyword>
<evidence type="ECO:0000313" key="16">
    <source>
        <dbReference type="EMBL" id="HGS87620.1"/>
    </source>
</evidence>
<dbReference type="PROSITE" id="PS01155">
    <property type="entry name" value="ENDONUCLEASE_III_2"/>
    <property type="match status" value="1"/>
</dbReference>
<dbReference type="InterPro" id="IPR011257">
    <property type="entry name" value="DNA_glycosylase"/>
</dbReference>
<dbReference type="Pfam" id="PF10576">
    <property type="entry name" value="EndIII_4Fe-2S"/>
    <property type="match status" value="1"/>
</dbReference>
<dbReference type="InterPro" id="IPR023170">
    <property type="entry name" value="HhH_base_excis_C"/>
</dbReference>
<keyword evidence="7" id="KW-0004">4Fe-4S</keyword>
<accession>A0A7C4L072</accession>
<comment type="catalytic activity">
    <reaction evidence="1">
        <text>Hydrolyzes free adenine bases from 7,8-dihydro-8-oxoguanine:adenine mismatched double-stranded DNA, leaving an apurinic site.</text>
        <dbReference type="EC" id="3.2.2.31"/>
    </reaction>
</comment>
<keyword evidence="9" id="KW-0227">DNA damage</keyword>
<keyword evidence="14" id="KW-0326">Glycosidase</keyword>
<dbReference type="Gene3D" id="3.90.79.10">
    <property type="entry name" value="Nucleoside Triphosphate Pyrophosphohydrolase"/>
    <property type="match status" value="1"/>
</dbReference>
<evidence type="ECO:0000256" key="14">
    <source>
        <dbReference type="ARBA" id="ARBA00023295"/>
    </source>
</evidence>
<organism evidence="16">
    <name type="scientific">Bellilinea caldifistulae</name>
    <dbReference type="NCBI Taxonomy" id="360411"/>
    <lineage>
        <taxon>Bacteria</taxon>
        <taxon>Bacillati</taxon>
        <taxon>Chloroflexota</taxon>
        <taxon>Anaerolineae</taxon>
        <taxon>Anaerolineales</taxon>
        <taxon>Anaerolineaceae</taxon>
        <taxon>Bellilinea</taxon>
    </lineage>
</organism>
<dbReference type="AlphaFoldDB" id="A0A7C4L072"/>
<dbReference type="PROSITE" id="PS51462">
    <property type="entry name" value="NUDIX"/>
    <property type="match status" value="1"/>
</dbReference>
<feature type="domain" description="Nudix hydrolase" evidence="15">
    <location>
        <begin position="285"/>
        <end position="383"/>
    </location>
</feature>
<keyword evidence="12" id="KW-0411">Iron-sulfur</keyword>
<sequence>MRGQRFTAHSRKFWLARSYLPPHRRAKSSIPPSGKASTISCRIMSAITGTKSSKPAADSSSEFAGRLLDWYRQNRRSLPWRQTRNPYAVWVSEIMLQQTRVETVIPYYQRWMEQFPTLQHLAQADEQHVLKAWEGLGYYSRARSLHRAARLVVEKHNGQIPSEIEKLIRLPGVGRYTAAAIASIAFGQDEPALDGNLRRVIARLFNVSLPARSPQGEARFMELLHSHLPAGKAGDFNQALMDLGALICTPRKPQCDRCPLVDGCQANALGVQEERPVQSPRAATPHYTVTAAVIMRAGKVLLTRRPANGLLGGLWEFPGGKQEEGETLPECLQREIREELGVEIEVGEMLGIYRHAYTHFKVKLHAFFARFCRGNRSRIRPTT</sequence>
<evidence type="ECO:0000256" key="5">
    <source>
        <dbReference type="ARBA" id="ARBA00012045"/>
    </source>
</evidence>
<dbReference type="PANTHER" id="PTHR42944:SF1">
    <property type="entry name" value="ADENINE DNA GLYCOSYLASE"/>
    <property type="match status" value="1"/>
</dbReference>
<dbReference type="GO" id="GO:0006298">
    <property type="term" value="P:mismatch repair"/>
    <property type="evidence" value="ECO:0007669"/>
    <property type="project" value="TreeGrafter"/>
</dbReference>